<evidence type="ECO:0008006" key="4">
    <source>
        <dbReference type="Google" id="ProtNLM"/>
    </source>
</evidence>
<reference evidence="2" key="1">
    <citation type="submission" date="2018-05" db="EMBL/GenBank/DDBJ databases">
        <title>Draft genome of Mucuna pruriens seed.</title>
        <authorList>
            <person name="Nnadi N.E."/>
            <person name="Vos R."/>
            <person name="Hasami M.H."/>
            <person name="Devisetty U.K."/>
            <person name="Aguiy J.C."/>
        </authorList>
    </citation>
    <scope>NUCLEOTIDE SEQUENCE [LARGE SCALE GENOMIC DNA]</scope>
    <source>
        <strain evidence="2">JCA_2017</strain>
    </source>
</reference>
<keyword evidence="1" id="KW-0812">Transmembrane</keyword>
<name>A0A371ELP2_MUCPR</name>
<keyword evidence="1" id="KW-1133">Transmembrane helix</keyword>
<accession>A0A371ELP2</accession>
<evidence type="ECO:0000256" key="1">
    <source>
        <dbReference type="SAM" id="Phobius"/>
    </source>
</evidence>
<evidence type="ECO:0000313" key="3">
    <source>
        <dbReference type="Proteomes" id="UP000257109"/>
    </source>
</evidence>
<sequence>IFVKGKDLWDHVDNNTPAPNKDKTMLSIPYCWSLICHHVMNPPSLSYLITHLITLVLVSFVVCLMSIFLHENVQSLMHDLLIVLGPPQDNSFAIAPIQELESANLCHSSHIHKNQKWDPPSVKPLGNKFARLVVLGNKQEYELNYDKTFTPLAKMTTMCTILALAASQS</sequence>
<keyword evidence="3" id="KW-1185">Reference proteome</keyword>
<protein>
    <recommendedName>
        <fullName evidence="4">Reverse transcriptase Ty1/copia-type domain-containing protein</fullName>
    </recommendedName>
</protein>
<gene>
    <name evidence="2" type="ORF">CR513_54216</name>
</gene>
<comment type="caution">
    <text evidence="2">The sequence shown here is derived from an EMBL/GenBank/DDBJ whole genome shotgun (WGS) entry which is preliminary data.</text>
</comment>
<dbReference type="EMBL" id="QJKJ01013181">
    <property type="protein sequence ID" value="RDX66962.1"/>
    <property type="molecule type" value="Genomic_DNA"/>
</dbReference>
<feature type="non-terminal residue" evidence="2">
    <location>
        <position position="1"/>
    </location>
</feature>
<dbReference type="AlphaFoldDB" id="A0A371ELP2"/>
<feature type="transmembrane region" description="Helical" evidence="1">
    <location>
        <begin position="48"/>
        <end position="69"/>
    </location>
</feature>
<evidence type="ECO:0000313" key="2">
    <source>
        <dbReference type="EMBL" id="RDX66962.1"/>
    </source>
</evidence>
<dbReference type="Proteomes" id="UP000257109">
    <property type="component" value="Unassembled WGS sequence"/>
</dbReference>
<keyword evidence="1" id="KW-0472">Membrane</keyword>
<organism evidence="2 3">
    <name type="scientific">Mucuna pruriens</name>
    <name type="common">Velvet bean</name>
    <name type="synonym">Dolichos pruriens</name>
    <dbReference type="NCBI Taxonomy" id="157652"/>
    <lineage>
        <taxon>Eukaryota</taxon>
        <taxon>Viridiplantae</taxon>
        <taxon>Streptophyta</taxon>
        <taxon>Embryophyta</taxon>
        <taxon>Tracheophyta</taxon>
        <taxon>Spermatophyta</taxon>
        <taxon>Magnoliopsida</taxon>
        <taxon>eudicotyledons</taxon>
        <taxon>Gunneridae</taxon>
        <taxon>Pentapetalae</taxon>
        <taxon>rosids</taxon>
        <taxon>fabids</taxon>
        <taxon>Fabales</taxon>
        <taxon>Fabaceae</taxon>
        <taxon>Papilionoideae</taxon>
        <taxon>50 kb inversion clade</taxon>
        <taxon>NPAAA clade</taxon>
        <taxon>indigoferoid/millettioid clade</taxon>
        <taxon>Phaseoleae</taxon>
        <taxon>Mucuna</taxon>
    </lineage>
</organism>
<proteinExistence type="predicted"/>